<feature type="domain" description="ABC transmembrane type-1" evidence="14">
    <location>
        <begin position="70"/>
        <end position="382"/>
    </location>
</feature>
<evidence type="ECO:0000256" key="12">
    <source>
        <dbReference type="SAM" id="Phobius"/>
    </source>
</evidence>
<dbReference type="PROSITE" id="PS50929">
    <property type="entry name" value="ABC_TM1F"/>
    <property type="match status" value="1"/>
</dbReference>
<dbReference type="EMBL" id="JADBEB010000001">
    <property type="protein sequence ID" value="MBE1491065.1"/>
    <property type="molecule type" value="Genomic_DNA"/>
</dbReference>
<evidence type="ECO:0000256" key="6">
    <source>
        <dbReference type="ARBA" id="ARBA00022741"/>
    </source>
</evidence>
<evidence type="ECO:0000313" key="16">
    <source>
        <dbReference type="Proteomes" id="UP000649753"/>
    </source>
</evidence>
<keyword evidence="2" id="KW-0813">Transport</keyword>
<keyword evidence="7 15" id="KW-0067">ATP-binding</keyword>
<reference evidence="15" key="1">
    <citation type="submission" date="2020-10" db="EMBL/GenBank/DDBJ databases">
        <title>Sequencing the genomes of 1000 actinobacteria strains.</title>
        <authorList>
            <person name="Klenk H.-P."/>
        </authorList>
    </citation>
    <scope>NUCLEOTIDE SEQUENCE</scope>
    <source>
        <strain evidence="15">DSM 46832</strain>
    </source>
</reference>
<feature type="transmembrane region" description="Helical" evidence="12">
    <location>
        <begin position="321"/>
        <end position="344"/>
    </location>
</feature>
<evidence type="ECO:0000256" key="8">
    <source>
        <dbReference type="ARBA" id="ARBA00022989"/>
    </source>
</evidence>
<evidence type="ECO:0000256" key="3">
    <source>
        <dbReference type="ARBA" id="ARBA00022475"/>
    </source>
</evidence>
<dbReference type="FunFam" id="3.40.50.300:FF:000221">
    <property type="entry name" value="Multidrug ABC transporter ATP-binding protein"/>
    <property type="match status" value="1"/>
</dbReference>
<evidence type="ECO:0000259" key="14">
    <source>
        <dbReference type="PROSITE" id="PS50929"/>
    </source>
</evidence>
<accession>A0A927MH57</accession>
<feature type="transmembrane region" description="Helical" evidence="12">
    <location>
        <begin position="133"/>
        <end position="156"/>
    </location>
</feature>
<feature type="domain" description="ABC transporter" evidence="13">
    <location>
        <begin position="416"/>
        <end position="656"/>
    </location>
</feature>
<dbReference type="SUPFAM" id="SSF90123">
    <property type="entry name" value="ABC transporter transmembrane region"/>
    <property type="match status" value="1"/>
</dbReference>
<sequence>MQFFIRKDEPSASPWSGFTGESDAPESPPQPARRDIRSRLRRLGATIGGTLRGVPRVLALVWQASPRLTLGLAAGTVVAGLVPAAAAYLVRMLVDTVVRTLQARADQLPDLQVLSVSLPGLTLRSPELTGTEAIVVLTLAQFLVFGTSSLATAVNAMTRQLLQERMTLSIRLKVMTHASKLDLAFFEGSKSYDLLRQAQQEATTRPVAMVGSVFGLCQAALTFASMVALLVGLSPWLALVALLAPVPAFISDARYGQRGFLVTLWASPIRRRMEYLSSLVTTDRYAKETQLFGLGGYLVDRFRLLGGIFYARQRRLVTARYLIGCAWSMVAVLAGSLTFLYVALGAVSGRLTLGDLILYTAAATALQTAVQSLFGGLTSVYENNLYLDTLYHLLATPVATRPAHPRPLPSPLRGHVVFENVSFSYPGSDHPALTDLSFEIRSGQTVALVGRNGAGKSTVVKLVARLYDPSAGRITIDGVDLRELDPDELRGSIGVMLQDFVAYQATAAENIGLGDVRHLDDRARIEASAGKAGALDLLADLPDGFDTPLGKWFARGVELSGGEWQKVALSRAFMRDTPVLLLDEPTSALDARAEHELFDRLGQLAEGRTTVYVSHRFSTVRRADRILMLDGGQLVEEGTHEELMRHDGEYAELFTMQAAAYAQAPAGQR</sequence>
<protein>
    <submittedName>
        <fullName evidence="15">ATP-binding cassette subfamily B protein</fullName>
    </submittedName>
</protein>
<dbReference type="PROSITE" id="PS50893">
    <property type="entry name" value="ABC_TRANSPORTER_2"/>
    <property type="match status" value="1"/>
</dbReference>
<dbReference type="InterPro" id="IPR011527">
    <property type="entry name" value="ABC1_TM_dom"/>
</dbReference>
<keyword evidence="6" id="KW-0547">Nucleotide-binding</keyword>
<keyword evidence="4" id="KW-0997">Cell inner membrane</keyword>
<evidence type="ECO:0000256" key="9">
    <source>
        <dbReference type="ARBA" id="ARBA00023136"/>
    </source>
</evidence>
<gene>
    <name evidence="15" type="ORF">H4W31_006703</name>
</gene>
<feature type="transmembrane region" description="Helical" evidence="12">
    <location>
        <begin position="68"/>
        <end position="90"/>
    </location>
</feature>
<dbReference type="GO" id="GO:0005524">
    <property type="term" value="F:ATP binding"/>
    <property type="evidence" value="ECO:0007669"/>
    <property type="project" value="UniProtKB-KW"/>
</dbReference>
<evidence type="ECO:0000256" key="4">
    <source>
        <dbReference type="ARBA" id="ARBA00022519"/>
    </source>
</evidence>
<dbReference type="GO" id="GO:0016887">
    <property type="term" value="F:ATP hydrolysis activity"/>
    <property type="evidence" value="ECO:0007669"/>
    <property type="project" value="InterPro"/>
</dbReference>
<dbReference type="Gene3D" id="1.20.1560.10">
    <property type="entry name" value="ABC transporter type 1, transmembrane domain"/>
    <property type="match status" value="1"/>
</dbReference>
<feature type="transmembrane region" description="Helical" evidence="12">
    <location>
        <begin position="233"/>
        <end position="250"/>
    </location>
</feature>
<evidence type="ECO:0000256" key="7">
    <source>
        <dbReference type="ARBA" id="ARBA00022840"/>
    </source>
</evidence>
<feature type="region of interest" description="Disordered" evidence="11">
    <location>
        <begin position="1"/>
        <end position="33"/>
    </location>
</feature>
<dbReference type="InterPro" id="IPR017871">
    <property type="entry name" value="ABC_transporter-like_CS"/>
</dbReference>
<organism evidence="15 16">
    <name type="scientific">Plantactinospora soyae</name>
    <dbReference type="NCBI Taxonomy" id="1544732"/>
    <lineage>
        <taxon>Bacteria</taxon>
        <taxon>Bacillati</taxon>
        <taxon>Actinomycetota</taxon>
        <taxon>Actinomycetes</taxon>
        <taxon>Micromonosporales</taxon>
        <taxon>Micromonosporaceae</taxon>
        <taxon>Plantactinospora</taxon>
    </lineage>
</organism>
<dbReference type="AlphaFoldDB" id="A0A927MH57"/>
<dbReference type="RefSeq" id="WP_225945798.1">
    <property type="nucleotide sequence ID" value="NZ_JADBEB010000001.1"/>
</dbReference>
<keyword evidence="16" id="KW-1185">Reference proteome</keyword>
<keyword evidence="8 12" id="KW-1133">Transmembrane helix</keyword>
<dbReference type="PANTHER" id="PTHR43394">
    <property type="entry name" value="ATP-DEPENDENT PERMEASE MDL1, MITOCHONDRIAL"/>
    <property type="match status" value="1"/>
</dbReference>
<dbReference type="PANTHER" id="PTHR43394:SF1">
    <property type="entry name" value="ATP-BINDING CASSETTE SUB-FAMILY B MEMBER 10, MITOCHONDRIAL"/>
    <property type="match status" value="1"/>
</dbReference>
<dbReference type="SUPFAM" id="SSF52540">
    <property type="entry name" value="P-loop containing nucleoside triphosphate hydrolases"/>
    <property type="match status" value="1"/>
</dbReference>
<keyword evidence="9 12" id="KW-0472">Membrane</keyword>
<dbReference type="Proteomes" id="UP000649753">
    <property type="component" value="Unassembled WGS sequence"/>
</dbReference>
<dbReference type="InterPro" id="IPR036640">
    <property type="entry name" value="ABC1_TM_sf"/>
</dbReference>
<dbReference type="InterPro" id="IPR027417">
    <property type="entry name" value="P-loop_NTPase"/>
</dbReference>
<name>A0A927MH57_9ACTN</name>
<dbReference type="Pfam" id="PF00005">
    <property type="entry name" value="ABC_tran"/>
    <property type="match status" value="1"/>
</dbReference>
<evidence type="ECO:0000256" key="1">
    <source>
        <dbReference type="ARBA" id="ARBA00004429"/>
    </source>
</evidence>
<comment type="subcellular location">
    <subcellularLocation>
        <location evidence="1">Cell inner membrane</location>
        <topology evidence="1">Multi-pass membrane protein</topology>
    </subcellularLocation>
</comment>
<comment type="caution">
    <text evidence="15">The sequence shown here is derived from an EMBL/GenBank/DDBJ whole genome shotgun (WGS) entry which is preliminary data.</text>
</comment>
<feature type="compositionally biased region" description="Basic and acidic residues" evidence="11">
    <location>
        <begin position="1"/>
        <end position="10"/>
    </location>
</feature>
<evidence type="ECO:0000256" key="2">
    <source>
        <dbReference type="ARBA" id="ARBA00022448"/>
    </source>
</evidence>
<dbReference type="InterPro" id="IPR003439">
    <property type="entry name" value="ABC_transporter-like_ATP-bd"/>
</dbReference>
<proteinExistence type="inferred from homology"/>
<evidence type="ECO:0000256" key="5">
    <source>
        <dbReference type="ARBA" id="ARBA00022692"/>
    </source>
</evidence>
<evidence type="ECO:0000256" key="10">
    <source>
        <dbReference type="ARBA" id="ARBA00023455"/>
    </source>
</evidence>
<dbReference type="SMART" id="SM00382">
    <property type="entry name" value="AAA"/>
    <property type="match status" value="1"/>
</dbReference>
<dbReference type="GO" id="GO:0005886">
    <property type="term" value="C:plasma membrane"/>
    <property type="evidence" value="ECO:0007669"/>
    <property type="project" value="UniProtKB-SubCell"/>
</dbReference>
<keyword evidence="5 12" id="KW-0812">Transmembrane</keyword>
<dbReference type="Gene3D" id="3.40.50.300">
    <property type="entry name" value="P-loop containing nucleotide triphosphate hydrolases"/>
    <property type="match status" value="1"/>
</dbReference>
<evidence type="ECO:0000259" key="13">
    <source>
        <dbReference type="PROSITE" id="PS50893"/>
    </source>
</evidence>
<dbReference type="GO" id="GO:0015421">
    <property type="term" value="F:ABC-type oligopeptide transporter activity"/>
    <property type="evidence" value="ECO:0007669"/>
    <property type="project" value="TreeGrafter"/>
</dbReference>
<dbReference type="PROSITE" id="PS00211">
    <property type="entry name" value="ABC_TRANSPORTER_1"/>
    <property type="match status" value="1"/>
</dbReference>
<keyword evidence="3" id="KW-1003">Cell membrane</keyword>
<evidence type="ECO:0000256" key="11">
    <source>
        <dbReference type="SAM" id="MobiDB-lite"/>
    </source>
</evidence>
<dbReference type="InterPro" id="IPR003593">
    <property type="entry name" value="AAA+_ATPase"/>
</dbReference>
<feature type="transmembrane region" description="Helical" evidence="12">
    <location>
        <begin position="206"/>
        <end position="227"/>
    </location>
</feature>
<comment type="similarity">
    <text evidence="10">Belongs to the ABC transporter superfamily. Siderophore-Fe(3+) uptake transporter (SIUT) (TC 3.A.1.21) family.</text>
</comment>
<evidence type="ECO:0000313" key="15">
    <source>
        <dbReference type="EMBL" id="MBE1491065.1"/>
    </source>
</evidence>
<dbReference type="InterPro" id="IPR039421">
    <property type="entry name" value="Type_1_exporter"/>
</dbReference>